<organism evidence="7">
    <name type="scientific">marine sediment metagenome</name>
    <dbReference type="NCBI Taxonomy" id="412755"/>
    <lineage>
        <taxon>unclassified sequences</taxon>
        <taxon>metagenomes</taxon>
        <taxon>ecological metagenomes</taxon>
    </lineage>
</organism>
<sequence length="136" mass="15004">MKTGLMKKRDDDENTGEIDLTPMLDVVFILLIFFIVTSVFVTEAGIDVNKPDASTASPRSQDLILIAVSGDGQIWIDGEQIDARFIRSRFERRLAETPNASVVIQGDEAAENQYVMRILEAARDANIASVSISTEN</sequence>
<evidence type="ECO:0000256" key="2">
    <source>
        <dbReference type="ARBA" id="ARBA00022475"/>
    </source>
</evidence>
<dbReference type="GO" id="GO:0022857">
    <property type="term" value="F:transmembrane transporter activity"/>
    <property type="evidence" value="ECO:0007669"/>
    <property type="project" value="InterPro"/>
</dbReference>
<dbReference type="AlphaFoldDB" id="A0A0F9W2F4"/>
<keyword evidence="5 6" id="KW-0472">Membrane</keyword>
<dbReference type="PANTHER" id="PTHR30558:SF13">
    <property type="entry name" value="BIOPOLYMER TRANSPORT PROTEIN EXBD2"/>
    <property type="match status" value="1"/>
</dbReference>
<dbReference type="InterPro" id="IPR003400">
    <property type="entry name" value="ExbD"/>
</dbReference>
<dbReference type="GO" id="GO:0005886">
    <property type="term" value="C:plasma membrane"/>
    <property type="evidence" value="ECO:0007669"/>
    <property type="project" value="UniProtKB-SubCell"/>
</dbReference>
<gene>
    <name evidence="7" type="ORF">LCGC14_0019840</name>
</gene>
<keyword evidence="4 6" id="KW-1133">Transmembrane helix</keyword>
<feature type="transmembrane region" description="Helical" evidence="6">
    <location>
        <begin position="20"/>
        <end position="41"/>
    </location>
</feature>
<evidence type="ECO:0008006" key="8">
    <source>
        <dbReference type="Google" id="ProtNLM"/>
    </source>
</evidence>
<dbReference type="Pfam" id="PF02472">
    <property type="entry name" value="ExbD"/>
    <property type="match status" value="1"/>
</dbReference>
<dbReference type="PANTHER" id="PTHR30558">
    <property type="entry name" value="EXBD MEMBRANE COMPONENT OF PMF-DRIVEN MACROMOLECULE IMPORT SYSTEM"/>
    <property type="match status" value="1"/>
</dbReference>
<reference evidence="7" key="1">
    <citation type="journal article" date="2015" name="Nature">
        <title>Complex archaea that bridge the gap between prokaryotes and eukaryotes.</title>
        <authorList>
            <person name="Spang A."/>
            <person name="Saw J.H."/>
            <person name="Jorgensen S.L."/>
            <person name="Zaremba-Niedzwiedzka K."/>
            <person name="Martijn J."/>
            <person name="Lind A.E."/>
            <person name="van Eijk R."/>
            <person name="Schleper C."/>
            <person name="Guy L."/>
            <person name="Ettema T.J."/>
        </authorList>
    </citation>
    <scope>NUCLEOTIDE SEQUENCE</scope>
</reference>
<evidence type="ECO:0000313" key="7">
    <source>
        <dbReference type="EMBL" id="KKO10505.1"/>
    </source>
</evidence>
<name>A0A0F9W2F4_9ZZZZ</name>
<comment type="subcellular location">
    <subcellularLocation>
        <location evidence="1">Cell membrane</location>
        <topology evidence="1">Single-pass membrane protein</topology>
    </subcellularLocation>
</comment>
<evidence type="ECO:0000256" key="5">
    <source>
        <dbReference type="ARBA" id="ARBA00023136"/>
    </source>
</evidence>
<keyword evidence="2" id="KW-1003">Cell membrane</keyword>
<protein>
    <recommendedName>
        <fullName evidence="8">Biopolymer transport protein ExbD/TolR</fullName>
    </recommendedName>
</protein>
<dbReference type="EMBL" id="LAZR01000004">
    <property type="protein sequence ID" value="KKO10505.1"/>
    <property type="molecule type" value="Genomic_DNA"/>
</dbReference>
<evidence type="ECO:0000256" key="3">
    <source>
        <dbReference type="ARBA" id="ARBA00022692"/>
    </source>
</evidence>
<accession>A0A0F9W2F4</accession>
<evidence type="ECO:0000256" key="4">
    <source>
        <dbReference type="ARBA" id="ARBA00022989"/>
    </source>
</evidence>
<evidence type="ECO:0000256" key="1">
    <source>
        <dbReference type="ARBA" id="ARBA00004162"/>
    </source>
</evidence>
<keyword evidence="3 6" id="KW-0812">Transmembrane</keyword>
<comment type="caution">
    <text evidence="7">The sequence shown here is derived from an EMBL/GenBank/DDBJ whole genome shotgun (WGS) entry which is preliminary data.</text>
</comment>
<evidence type="ECO:0000256" key="6">
    <source>
        <dbReference type="SAM" id="Phobius"/>
    </source>
</evidence>
<proteinExistence type="predicted"/>
<dbReference type="Gene3D" id="3.30.420.270">
    <property type="match status" value="1"/>
</dbReference>